<reference evidence="2 3" key="1">
    <citation type="journal article" date="2016" name="Nat. Commun.">
        <title>Thousands of microbial genomes shed light on interconnected biogeochemical processes in an aquifer system.</title>
        <authorList>
            <person name="Anantharaman K."/>
            <person name="Brown C.T."/>
            <person name="Hug L.A."/>
            <person name="Sharon I."/>
            <person name="Castelle C.J."/>
            <person name="Probst A.J."/>
            <person name="Thomas B.C."/>
            <person name="Singh A."/>
            <person name="Wilkins M.J."/>
            <person name="Karaoz U."/>
            <person name="Brodie E.L."/>
            <person name="Williams K.H."/>
            <person name="Hubbard S.S."/>
            <person name="Banfield J.F."/>
        </authorList>
    </citation>
    <scope>NUCLEOTIDE SEQUENCE [LARGE SCALE GENOMIC DNA]</scope>
</reference>
<dbReference type="Proteomes" id="UP000178272">
    <property type="component" value="Unassembled WGS sequence"/>
</dbReference>
<evidence type="ECO:0000313" key="2">
    <source>
        <dbReference type="EMBL" id="OGY12209.1"/>
    </source>
</evidence>
<gene>
    <name evidence="2" type="ORF">A3F61_00405</name>
</gene>
<name>A0A1G1VA13_9BACT</name>
<dbReference type="AlphaFoldDB" id="A0A1G1VA13"/>
<feature type="region of interest" description="Disordered" evidence="1">
    <location>
        <begin position="44"/>
        <end position="68"/>
    </location>
</feature>
<dbReference type="EMBL" id="MHCA01000024">
    <property type="protein sequence ID" value="OGY12209.1"/>
    <property type="molecule type" value="Genomic_DNA"/>
</dbReference>
<sequence>MANDYITKAYLDLRLDQLKEDISDDVESKFTQLKSDIFDKLDEKAGTQTRNEEESAAHEMSHGRVSDDLDNLDKRVTVLEKGN</sequence>
<evidence type="ECO:0000313" key="3">
    <source>
        <dbReference type="Proteomes" id="UP000178272"/>
    </source>
</evidence>
<accession>A0A1G1VA13</accession>
<comment type="caution">
    <text evidence="2">The sequence shown here is derived from an EMBL/GenBank/DDBJ whole genome shotgun (WGS) entry which is preliminary data.</text>
</comment>
<proteinExistence type="predicted"/>
<evidence type="ECO:0000256" key="1">
    <source>
        <dbReference type="SAM" id="MobiDB-lite"/>
    </source>
</evidence>
<organism evidence="2 3">
    <name type="scientific">Candidatus Blackburnbacteria bacterium RIFCSPHIGHO2_12_FULL_41_13b</name>
    <dbReference type="NCBI Taxonomy" id="1797517"/>
    <lineage>
        <taxon>Bacteria</taxon>
        <taxon>Candidatus Blackburniibacteriota</taxon>
    </lineage>
</organism>
<protein>
    <submittedName>
        <fullName evidence="2">Uncharacterized protein</fullName>
    </submittedName>
</protein>